<keyword evidence="4 8" id="KW-0732">Signal</keyword>
<keyword evidence="3" id="KW-0309">Germination</keyword>
<dbReference type="InterPro" id="IPR046953">
    <property type="entry name" value="Spore_GerAC-like_C"/>
</dbReference>
<dbReference type="PANTHER" id="PTHR35789:SF1">
    <property type="entry name" value="SPORE GERMINATION PROTEIN B3"/>
    <property type="match status" value="1"/>
</dbReference>
<feature type="signal peptide" evidence="8">
    <location>
        <begin position="1"/>
        <end position="22"/>
    </location>
</feature>
<comment type="caution">
    <text evidence="11">The sequence shown here is derived from an EMBL/GenBank/DDBJ whole genome shotgun (WGS) entry which is preliminary data.</text>
</comment>
<evidence type="ECO:0000259" key="9">
    <source>
        <dbReference type="Pfam" id="PF05504"/>
    </source>
</evidence>
<protein>
    <submittedName>
        <fullName evidence="11">Ger(X)C family germination protein</fullName>
    </submittedName>
</protein>
<dbReference type="Pfam" id="PF25198">
    <property type="entry name" value="Spore_GerAC_N"/>
    <property type="match status" value="1"/>
</dbReference>
<dbReference type="GO" id="GO:0016020">
    <property type="term" value="C:membrane"/>
    <property type="evidence" value="ECO:0007669"/>
    <property type="project" value="UniProtKB-SubCell"/>
</dbReference>
<feature type="domain" description="Spore germination protein N-terminal" evidence="10">
    <location>
        <begin position="23"/>
        <end position="196"/>
    </location>
</feature>
<dbReference type="GO" id="GO:0009847">
    <property type="term" value="P:spore germination"/>
    <property type="evidence" value="ECO:0007669"/>
    <property type="project" value="InterPro"/>
</dbReference>
<dbReference type="RefSeq" id="WP_181907432.1">
    <property type="nucleotide sequence ID" value="NZ_QRDY01000007.1"/>
</dbReference>
<evidence type="ECO:0000256" key="4">
    <source>
        <dbReference type="ARBA" id="ARBA00022729"/>
    </source>
</evidence>
<sequence>MTRSVLLTIVFLLLVLSSSGCTDFVEPNQLAFVIGTGVDHVEDGTMEVSQQIVIPSQLSGQAESSGNSNSFVVMSAKGRGIFEASQKIQKKMSRRVMTSHRILNAISEEFLIKNDGRKLFDKLNRDPANNLRDITVLIKGRSAKDYLMLKHPIERLSSISSGKELQINGLRRFSTRQFILDSLSEGIRPLLPVLEIKDFKENDKKTDPIAVLSGFAALNKKLKVKGILDVDESSAVIWMAGKGSFHAITIPWKNGKGILAFRLTHLQRRIRSVHGNDLKRIILTVKAQAYLIENTTSLDMSEVDNMIEVQKYVNEEIQKEFQITMNKVQQWETDVIGIGEHLHRKYPYWWKAQKDDWDDNFKKVQVTVKSNIRLKSVGTSGGQIK</sequence>
<evidence type="ECO:0000256" key="6">
    <source>
        <dbReference type="ARBA" id="ARBA00023139"/>
    </source>
</evidence>
<feature type="chain" id="PRO_5039487225" evidence="8">
    <location>
        <begin position="23"/>
        <end position="385"/>
    </location>
</feature>
<dbReference type="InterPro" id="IPR008844">
    <property type="entry name" value="Spore_GerAC-like"/>
</dbReference>
<dbReference type="Gene3D" id="3.30.300.210">
    <property type="entry name" value="Nutrient germinant receptor protein C, domain 3"/>
    <property type="match status" value="1"/>
</dbReference>
<dbReference type="PANTHER" id="PTHR35789">
    <property type="entry name" value="SPORE GERMINATION PROTEIN B3"/>
    <property type="match status" value="1"/>
</dbReference>
<evidence type="ECO:0000256" key="7">
    <source>
        <dbReference type="ARBA" id="ARBA00023288"/>
    </source>
</evidence>
<dbReference type="InterPro" id="IPR038501">
    <property type="entry name" value="Spore_GerAC_C_sf"/>
</dbReference>
<keyword evidence="7" id="KW-0449">Lipoprotein</keyword>
<gene>
    <name evidence="11" type="ORF">DFP95_107156</name>
</gene>
<dbReference type="Gene3D" id="6.20.190.10">
    <property type="entry name" value="Nutrient germinant receptor protein C, domain 1"/>
    <property type="match status" value="1"/>
</dbReference>
<dbReference type="Proteomes" id="UP000256869">
    <property type="component" value="Unassembled WGS sequence"/>
</dbReference>
<reference evidence="11 12" key="1">
    <citation type="submission" date="2018-07" db="EMBL/GenBank/DDBJ databases">
        <title>Genomic Encyclopedia of Type Strains, Phase III (KMG-III): the genomes of soil and plant-associated and newly described type strains.</title>
        <authorList>
            <person name="Whitman W."/>
        </authorList>
    </citation>
    <scope>NUCLEOTIDE SEQUENCE [LARGE SCALE GENOMIC DNA]</scope>
    <source>
        <strain evidence="11 12">CECT 8236</strain>
    </source>
</reference>
<proteinExistence type="inferred from homology"/>
<evidence type="ECO:0000313" key="11">
    <source>
        <dbReference type="EMBL" id="RED59317.1"/>
    </source>
</evidence>
<evidence type="ECO:0000313" key="12">
    <source>
        <dbReference type="Proteomes" id="UP000256869"/>
    </source>
</evidence>
<evidence type="ECO:0000256" key="2">
    <source>
        <dbReference type="ARBA" id="ARBA00007886"/>
    </source>
</evidence>
<feature type="domain" description="Spore germination GerAC-like C-terminal" evidence="9">
    <location>
        <begin position="213"/>
        <end position="378"/>
    </location>
</feature>
<keyword evidence="6" id="KW-0564">Palmitate</keyword>
<evidence type="ECO:0000256" key="3">
    <source>
        <dbReference type="ARBA" id="ARBA00022544"/>
    </source>
</evidence>
<dbReference type="EMBL" id="QRDY01000007">
    <property type="protein sequence ID" value="RED59317.1"/>
    <property type="molecule type" value="Genomic_DNA"/>
</dbReference>
<evidence type="ECO:0000259" key="10">
    <source>
        <dbReference type="Pfam" id="PF25198"/>
    </source>
</evidence>
<comment type="subcellular location">
    <subcellularLocation>
        <location evidence="1">Membrane</location>
        <topology evidence="1">Lipid-anchor</topology>
    </subcellularLocation>
</comment>
<dbReference type="AlphaFoldDB" id="A0A3D9ICB8"/>
<dbReference type="PROSITE" id="PS51257">
    <property type="entry name" value="PROKAR_LIPOPROTEIN"/>
    <property type="match status" value="1"/>
</dbReference>
<comment type="similarity">
    <text evidence="2">Belongs to the GerABKC lipoprotein family.</text>
</comment>
<keyword evidence="12" id="KW-1185">Reference proteome</keyword>
<dbReference type="NCBIfam" id="TIGR02887">
    <property type="entry name" value="spore_ger_x_C"/>
    <property type="match status" value="1"/>
</dbReference>
<dbReference type="InterPro" id="IPR057336">
    <property type="entry name" value="GerAC_N"/>
</dbReference>
<evidence type="ECO:0000256" key="1">
    <source>
        <dbReference type="ARBA" id="ARBA00004635"/>
    </source>
</evidence>
<name>A0A3D9ICB8_9BACL</name>
<evidence type="ECO:0000256" key="8">
    <source>
        <dbReference type="SAM" id="SignalP"/>
    </source>
</evidence>
<keyword evidence="5" id="KW-0472">Membrane</keyword>
<organism evidence="11 12">
    <name type="scientific">Cohnella lupini</name>
    <dbReference type="NCBI Taxonomy" id="1294267"/>
    <lineage>
        <taxon>Bacteria</taxon>
        <taxon>Bacillati</taxon>
        <taxon>Bacillota</taxon>
        <taxon>Bacilli</taxon>
        <taxon>Bacillales</taxon>
        <taxon>Paenibacillaceae</taxon>
        <taxon>Cohnella</taxon>
    </lineage>
</organism>
<dbReference type="Pfam" id="PF05504">
    <property type="entry name" value="Spore_GerAC"/>
    <property type="match status" value="1"/>
</dbReference>
<evidence type="ECO:0000256" key="5">
    <source>
        <dbReference type="ARBA" id="ARBA00023136"/>
    </source>
</evidence>
<accession>A0A3D9ICB8</accession>